<proteinExistence type="predicted"/>
<dbReference type="Proteomes" id="UP000095286">
    <property type="component" value="Unplaced"/>
</dbReference>
<name>A0AC35UFS6_9BILA</name>
<accession>A0AC35UFS6</accession>
<sequence>MKLKKEDISTPHGFQHRIHATYDPINCSYEGLPKQWLTILGLGKNNPKRKPIDPAKFTPYDLSHYKRIVWGDRSECGSRPESAVSKYNHSNMGSRNAFMASPSASPFRSPSTQYYKRCDSFRSPEAGRIVGTKVNVKSPSLRKCATEVNTSTRQDSKGNNGCPLSRKENASIGPIQQTKAMSDEEFKHSLECVVDKGDPRGAIKEFVQIGEGSTSLVFRGKFVASGATVAVKKMKLKGQQRRELLFNEVVLMRDFSHSNIVKIFNSYLVEEELWVVMEYMERGSLTEVVTQMRLEESVIALISAQILEGLAYLHRHQIVHRDIKSDSILFDKDGFVKISDFGFCAQLTVDRPKRKSLVGTPYWMPMEVILRQDYDTSVDIWAFGITVIEMVMGEPPHFAEDTIKALRKIIDSAEPTISSEFTVSGGLSNFISMCCRKKASERATAQQLSSHAFLTCRCDHNYLVSIFTKLFDTINNN</sequence>
<evidence type="ECO:0000313" key="2">
    <source>
        <dbReference type="WBParaSite" id="RSKR_0001105200.1"/>
    </source>
</evidence>
<evidence type="ECO:0000313" key="1">
    <source>
        <dbReference type="Proteomes" id="UP000095286"/>
    </source>
</evidence>
<reference evidence="2" key="1">
    <citation type="submission" date="2016-11" db="UniProtKB">
        <authorList>
            <consortium name="WormBaseParasite"/>
        </authorList>
    </citation>
    <scope>IDENTIFICATION</scope>
    <source>
        <strain evidence="2">KR3021</strain>
    </source>
</reference>
<organism evidence="1 2">
    <name type="scientific">Rhabditophanes sp. KR3021</name>
    <dbReference type="NCBI Taxonomy" id="114890"/>
    <lineage>
        <taxon>Eukaryota</taxon>
        <taxon>Metazoa</taxon>
        <taxon>Ecdysozoa</taxon>
        <taxon>Nematoda</taxon>
        <taxon>Chromadorea</taxon>
        <taxon>Rhabditida</taxon>
        <taxon>Tylenchina</taxon>
        <taxon>Panagrolaimomorpha</taxon>
        <taxon>Strongyloidoidea</taxon>
        <taxon>Alloionematidae</taxon>
        <taxon>Rhabditophanes</taxon>
    </lineage>
</organism>
<protein>
    <submittedName>
        <fullName evidence="2">Protein kinase domain-containing protein</fullName>
    </submittedName>
</protein>
<dbReference type="WBParaSite" id="RSKR_0001105200.1">
    <property type="protein sequence ID" value="RSKR_0001105200.1"/>
    <property type="gene ID" value="RSKR_0001105200"/>
</dbReference>